<dbReference type="STRING" id="454.Lisr_0115"/>
<dbReference type="SUPFAM" id="SSF51735">
    <property type="entry name" value="NAD(P)-binding Rossmann-fold domains"/>
    <property type="match status" value="1"/>
</dbReference>
<dbReference type="InterPro" id="IPR002347">
    <property type="entry name" value="SDR_fam"/>
</dbReference>
<evidence type="ECO:0000313" key="3">
    <source>
        <dbReference type="EMBL" id="KTD34571.1"/>
    </source>
</evidence>
<dbReference type="PANTHER" id="PTHR43639:SF1">
    <property type="entry name" value="SHORT-CHAIN DEHYDROGENASE_REDUCTASE FAMILY PROTEIN"/>
    <property type="match status" value="1"/>
</dbReference>
<dbReference type="OrthoDB" id="9793499at2"/>
<dbReference type="RefSeq" id="WP_058500501.1">
    <property type="nucleotide sequence ID" value="NZ_CAAAJA010000015.1"/>
</dbReference>
<comment type="caution">
    <text evidence="3">The sequence shown here is derived from an EMBL/GenBank/DDBJ whole genome shotgun (WGS) entry which is preliminary data.</text>
</comment>
<dbReference type="PANTHER" id="PTHR43639">
    <property type="entry name" value="OXIDOREDUCTASE, SHORT-CHAIN DEHYDROGENASE/REDUCTASE FAMILY (AFU_ORTHOLOGUE AFUA_5G02870)"/>
    <property type="match status" value="1"/>
</dbReference>
<protein>
    <submittedName>
        <fullName evidence="3">Pteridine reductase</fullName>
    </submittedName>
</protein>
<evidence type="ECO:0000256" key="2">
    <source>
        <dbReference type="ARBA" id="ARBA00023002"/>
    </source>
</evidence>
<comment type="similarity">
    <text evidence="1">Belongs to the short-chain dehydrogenases/reductases (SDR) family.</text>
</comment>
<proteinExistence type="inferred from homology"/>
<sequence length="252" mass="27973">MNQTNTQEGKTALITGSAKRIGAEIARYLHQKGFKVIIHCHRSVQTAKTLVDELNQHRATSAFWVEEDLYAENAPARLIQNSLHQTGRLDVLVNNASIFIRTPLDSPDESIWDKTFTINVKAPLLLSLNARPYLKKNKGVIVNITDIHAKKPLKSYAVYCQSKAALVMQTKALAKEFAPGVRVNAVAPGAICWPEDENELSPEQKQRIIVKTPLKRHGHPQYIAQAVFALIDNDFVSGQTLTVDGGRSIGWS</sequence>
<organism evidence="3 4">
    <name type="scientific">Legionella israelensis</name>
    <dbReference type="NCBI Taxonomy" id="454"/>
    <lineage>
        <taxon>Bacteria</taxon>
        <taxon>Pseudomonadati</taxon>
        <taxon>Pseudomonadota</taxon>
        <taxon>Gammaproteobacteria</taxon>
        <taxon>Legionellales</taxon>
        <taxon>Legionellaceae</taxon>
        <taxon>Legionella</taxon>
    </lineage>
</organism>
<dbReference type="InterPro" id="IPR036291">
    <property type="entry name" value="NAD(P)-bd_dom_sf"/>
</dbReference>
<dbReference type="NCBIfam" id="NF006598">
    <property type="entry name" value="PRK09135.1"/>
    <property type="match status" value="1"/>
</dbReference>
<reference evidence="3 4" key="1">
    <citation type="submission" date="2015-11" db="EMBL/GenBank/DDBJ databases">
        <title>Genomic analysis of 38 Legionella species identifies large and diverse effector repertoires.</title>
        <authorList>
            <person name="Burstein D."/>
            <person name="Amaro F."/>
            <person name="Zusman T."/>
            <person name="Lifshitz Z."/>
            <person name="Cohen O."/>
            <person name="Gilbert J.A."/>
            <person name="Pupko T."/>
            <person name="Shuman H.A."/>
            <person name="Segal G."/>
        </authorList>
    </citation>
    <scope>NUCLEOTIDE SEQUENCE [LARGE SCALE GENOMIC DNA]</scope>
    <source>
        <strain evidence="3 4">Bercovier 4</strain>
    </source>
</reference>
<dbReference type="Gene3D" id="3.40.50.720">
    <property type="entry name" value="NAD(P)-binding Rossmann-like Domain"/>
    <property type="match status" value="1"/>
</dbReference>
<evidence type="ECO:0000256" key="1">
    <source>
        <dbReference type="ARBA" id="ARBA00006484"/>
    </source>
</evidence>
<keyword evidence="4" id="KW-1185">Reference proteome</keyword>
<dbReference type="PRINTS" id="PR00080">
    <property type="entry name" value="SDRFAMILY"/>
</dbReference>
<dbReference type="AlphaFoldDB" id="A0A0W0WQK4"/>
<keyword evidence="2" id="KW-0560">Oxidoreductase</keyword>
<dbReference type="EMBL" id="LNYH01000004">
    <property type="protein sequence ID" value="KTD34571.1"/>
    <property type="molecule type" value="Genomic_DNA"/>
</dbReference>
<dbReference type="Pfam" id="PF13561">
    <property type="entry name" value="adh_short_C2"/>
    <property type="match status" value="1"/>
</dbReference>
<accession>A0A0W0WQK4</accession>
<dbReference type="Proteomes" id="UP000054761">
    <property type="component" value="Unassembled WGS sequence"/>
</dbReference>
<dbReference type="PRINTS" id="PR00081">
    <property type="entry name" value="GDHRDH"/>
</dbReference>
<evidence type="ECO:0000313" key="4">
    <source>
        <dbReference type="Proteomes" id="UP000054761"/>
    </source>
</evidence>
<name>A0A0W0WQK4_9GAMM</name>
<gene>
    <name evidence="3" type="ORF">Lisr_0115</name>
</gene>
<dbReference type="PATRIC" id="fig|454.4.peg.122"/>
<dbReference type="GO" id="GO:0016491">
    <property type="term" value="F:oxidoreductase activity"/>
    <property type="evidence" value="ECO:0007669"/>
    <property type="project" value="UniProtKB-KW"/>
</dbReference>